<feature type="domain" description="Cadherin" evidence="6">
    <location>
        <begin position="17"/>
        <end position="83"/>
    </location>
</feature>
<comment type="caution">
    <text evidence="7">The sequence shown here is derived from an EMBL/GenBank/DDBJ whole genome shotgun (WGS) entry which is preliminary data.</text>
</comment>
<keyword evidence="8" id="KW-1185">Reference proteome</keyword>
<evidence type="ECO:0000256" key="4">
    <source>
        <dbReference type="ARBA" id="ARBA00023180"/>
    </source>
</evidence>
<dbReference type="AlphaFoldDB" id="A0A482XBU4"/>
<evidence type="ECO:0000313" key="7">
    <source>
        <dbReference type="EMBL" id="RZF42980.1"/>
    </source>
</evidence>
<dbReference type="InterPro" id="IPR050174">
    <property type="entry name" value="Protocadherin/Cadherin-CA"/>
</dbReference>
<evidence type="ECO:0000256" key="3">
    <source>
        <dbReference type="ARBA" id="ARBA00022989"/>
    </source>
</evidence>
<dbReference type="Pfam" id="PF00028">
    <property type="entry name" value="Cadherin"/>
    <property type="match status" value="1"/>
</dbReference>
<dbReference type="GO" id="GO:0007156">
    <property type="term" value="P:homophilic cell adhesion via plasma membrane adhesion molecules"/>
    <property type="evidence" value="ECO:0007669"/>
    <property type="project" value="InterPro"/>
</dbReference>
<dbReference type="CDD" id="cd11304">
    <property type="entry name" value="Cadherin_repeat"/>
    <property type="match status" value="1"/>
</dbReference>
<dbReference type="OrthoDB" id="6252479at2759"/>
<accession>A0A482XBU4</accession>
<evidence type="ECO:0000256" key="2">
    <source>
        <dbReference type="ARBA" id="ARBA00022692"/>
    </source>
</evidence>
<dbReference type="InParanoid" id="A0A482XBU4"/>
<dbReference type="PANTHER" id="PTHR24028:SF146">
    <property type="entry name" value="CADHERIN 96CB, ISOFORM D-RELATED"/>
    <property type="match status" value="1"/>
</dbReference>
<dbReference type="InterPro" id="IPR002126">
    <property type="entry name" value="Cadherin-like_dom"/>
</dbReference>
<name>A0A482XBU4_LAOST</name>
<protein>
    <recommendedName>
        <fullName evidence="6">Cadherin domain-containing protein</fullName>
    </recommendedName>
</protein>
<keyword evidence="5" id="KW-0106">Calcium</keyword>
<evidence type="ECO:0000256" key="5">
    <source>
        <dbReference type="PROSITE-ProRule" id="PRU00043"/>
    </source>
</evidence>
<dbReference type="Gene3D" id="2.60.40.60">
    <property type="entry name" value="Cadherins"/>
    <property type="match status" value="1"/>
</dbReference>
<keyword evidence="3" id="KW-1133">Transmembrane helix</keyword>
<dbReference type="SUPFAM" id="SSF49313">
    <property type="entry name" value="Cadherin-like"/>
    <property type="match status" value="1"/>
</dbReference>
<dbReference type="EMBL" id="QKKF02013594">
    <property type="protein sequence ID" value="RZF42980.1"/>
    <property type="molecule type" value="Genomic_DNA"/>
</dbReference>
<dbReference type="PROSITE" id="PS50268">
    <property type="entry name" value="CADHERIN_2"/>
    <property type="match status" value="1"/>
</dbReference>
<dbReference type="SMR" id="A0A482XBU4"/>
<evidence type="ECO:0000256" key="1">
    <source>
        <dbReference type="ARBA" id="ARBA00004167"/>
    </source>
</evidence>
<dbReference type="GO" id="GO:0005886">
    <property type="term" value="C:plasma membrane"/>
    <property type="evidence" value="ECO:0007669"/>
    <property type="project" value="TreeGrafter"/>
</dbReference>
<comment type="subcellular location">
    <subcellularLocation>
        <location evidence="1">Membrane</location>
        <topology evidence="1">Single-pass membrane protein</topology>
    </subcellularLocation>
</comment>
<proteinExistence type="predicted"/>
<evidence type="ECO:0000259" key="6">
    <source>
        <dbReference type="PROSITE" id="PS50268"/>
    </source>
</evidence>
<reference evidence="7 8" key="1">
    <citation type="journal article" date="2017" name="Gigascience">
        <title>Genome sequence of the small brown planthopper, Laodelphax striatellus.</title>
        <authorList>
            <person name="Zhu J."/>
            <person name="Jiang F."/>
            <person name="Wang X."/>
            <person name="Yang P."/>
            <person name="Bao Y."/>
            <person name="Zhao W."/>
            <person name="Wang W."/>
            <person name="Lu H."/>
            <person name="Wang Q."/>
            <person name="Cui N."/>
            <person name="Li J."/>
            <person name="Chen X."/>
            <person name="Luo L."/>
            <person name="Yu J."/>
            <person name="Kang L."/>
            <person name="Cui F."/>
        </authorList>
    </citation>
    <scope>NUCLEOTIDE SEQUENCE [LARGE SCALE GENOMIC DNA]</scope>
    <source>
        <strain evidence="7">Lst14</strain>
    </source>
</reference>
<dbReference type="STRING" id="195883.A0A482XBU4"/>
<dbReference type="PANTHER" id="PTHR24028">
    <property type="entry name" value="CADHERIN-87A"/>
    <property type="match status" value="1"/>
</dbReference>
<organism evidence="7 8">
    <name type="scientific">Laodelphax striatellus</name>
    <name type="common">Small brown planthopper</name>
    <name type="synonym">Delphax striatella</name>
    <dbReference type="NCBI Taxonomy" id="195883"/>
    <lineage>
        <taxon>Eukaryota</taxon>
        <taxon>Metazoa</taxon>
        <taxon>Ecdysozoa</taxon>
        <taxon>Arthropoda</taxon>
        <taxon>Hexapoda</taxon>
        <taxon>Insecta</taxon>
        <taxon>Pterygota</taxon>
        <taxon>Neoptera</taxon>
        <taxon>Paraneoptera</taxon>
        <taxon>Hemiptera</taxon>
        <taxon>Auchenorrhyncha</taxon>
        <taxon>Fulgoroidea</taxon>
        <taxon>Delphacidae</taxon>
        <taxon>Criomorphinae</taxon>
        <taxon>Laodelphax</taxon>
    </lineage>
</organism>
<evidence type="ECO:0000313" key="8">
    <source>
        <dbReference type="Proteomes" id="UP000291343"/>
    </source>
</evidence>
<dbReference type="InterPro" id="IPR015919">
    <property type="entry name" value="Cadherin-like_sf"/>
</dbReference>
<gene>
    <name evidence="7" type="ORF">LSTR_LSTR014810</name>
</gene>
<sequence length="132" mass="14583">MSRSKVLDTNDNAPAFAESAYSFDVAENAGRGWRVGRVEARDDDLGANGLLSYSVVSDWANDVFALNPNTGVFTLTARLDYEEVSVVQSLEICYLRKNTGYGKHSAAILPDFLIIYLRKSFYCLPLPLPPTV</sequence>
<keyword evidence="2" id="KW-0812">Transmembrane</keyword>
<keyword evidence="3" id="KW-0472">Membrane</keyword>
<dbReference type="Proteomes" id="UP000291343">
    <property type="component" value="Unassembled WGS sequence"/>
</dbReference>
<keyword evidence="4" id="KW-0325">Glycoprotein</keyword>
<dbReference type="GO" id="GO:0005509">
    <property type="term" value="F:calcium ion binding"/>
    <property type="evidence" value="ECO:0007669"/>
    <property type="project" value="UniProtKB-UniRule"/>
</dbReference>